<dbReference type="EMBL" id="JAAKFY010000007">
    <property type="protein sequence ID" value="KAF3855425.1"/>
    <property type="molecule type" value="Genomic_DNA"/>
</dbReference>
<protein>
    <submittedName>
        <fullName evidence="1">Uncharacterized protein</fullName>
    </submittedName>
</protein>
<dbReference type="InterPro" id="IPR002110">
    <property type="entry name" value="Ankyrin_rpt"/>
</dbReference>
<gene>
    <name evidence="1" type="ORF">F7725_023480</name>
</gene>
<sequence>MKDEGCRMQDAGCRKDEGCRMQDAGCRMQDAGCKMQDAGCTVARHGFSELLAVELSVRSKSRLLQQLGDLHEALPPPLTPPQSLQDLSLRRLLLLLTVHHAEERGEVQISSPGGGAELLHDWVFSDGQVQLVANQHEPSRDGVRHQVEAGSHGTAITPRCTARGGNDRGKVDLSCVHRAGFGLFNGRLLAADGDQAAAGTGDLAAVYRVHMEPLAGYVFKAASEGRVLTLAALLHNHPEEEVRFLLSHVTQVAGQRSTPLIIAARNGHDKVVRLLVDHYRVNTEQTGTVRFDG</sequence>
<organism evidence="1 2">
    <name type="scientific">Dissostichus mawsoni</name>
    <name type="common">Antarctic cod</name>
    <dbReference type="NCBI Taxonomy" id="36200"/>
    <lineage>
        <taxon>Eukaryota</taxon>
        <taxon>Metazoa</taxon>
        <taxon>Chordata</taxon>
        <taxon>Craniata</taxon>
        <taxon>Vertebrata</taxon>
        <taxon>Euteleostomi</taxon>
        <taxon>Actinopterygii</taxon>
        <taxon>Neopterygii</taxon>
        <taxon>Teleostei</taxon>
        <taxon>Neoteleostei</taxon>
        <taxon>Acanthomorphata</taxon>
        <taxon>Eupercaria</taxon>
        <taxon>Perciformes</taxon>
        <taxon>Notothenioidei</taxon>
        <taxon>Nototheniidae</taxon>
        <taxon>Dissostichus</taxon>
    </lineage>
</organism>
<dbReference type="InterPro" id="IPR036770">
    <property type="entry name" value="Ankyrin_rpt-contain_sf"/>
</dbReference>
<dbReference type="Proteomes" id="UP000518266">
    <property type="component" value="Unassembled WGS sequence"/>
</dbReference>
<dbReference type="SUPFAM" id="SSF48403">
    <property type="entry name" value="Ankyrin repeat"/>
    <property type="match status" value="1"/>
</dbReference>
<evidence type="ECO:0000313" key="2">
    <source>
        <dbReference type="Proteomes" id="UP000518266"/>
    </source>
</evidence>
<dbReference type="Gene3D" id="1.25.40.20">
    <property type="entry name" value="Ankyrin repeat-containing domain"/>
    <property type="match status" value="1"/>
</dbReference>
<dbReference type="Pfam" id="PF12796">
    <property type="entry name" value="Ank_2"/>
    <property type="match status" value="1"/>
</dbReference>
<accession>A0A7J5Z0V1</accession>
<reference evidence="1 2" key="1">
    <citation type="submission" date="2020-03" db="EMBL/GenBank/DDBJ databases">
        <title>Dissostichus mawsoni Genome sequencing and assembly.</title>
        <authorList>
            <person name="Park H."/>
        </authorList>
    </citation>
    <scope>NUCLEOTIDE SEQUENCE [LARGE SCALE GENOMIC DNA]</scope>
    <source>
        <strain evidence="1">DM0001</strain>
        <tissue evidence="1">Muscle</tissue>
    </source>
</reference>
<evidence type="ECO:0000313" key="1">
    <source>
        <dbReference type="EMBL" id="KAF3855425.1"/>
    </source>
</evidence>
<comment type="caution">
    <text evidence="1">The sequence shown here is derived from an EMBL/GenBank/DDBJ whole genome shotgun (WGS) entry which is preliminary data.</text>
</comment>
<name>A0A7J5Z0V1_DISMA</name>
<dbReference type="OrthoDB" id="4429489at2759"/>
<keyword evidence="2" id="KW-1185">Reference proteome</keyword>
<proteinExistence type="predicted"/>
<dbReference type="AlphaFoldDB" id="A0A7J5Z0V1"/>